<feature type="modified residue" description="4-aspartylphosphate" evidence="2">
    <location>
        <position position="100"/>
    </location>
</feature>
<dbReference type="InterPro" id="IPR001789">
    <property type="entry name" value="Sig_transdc_resp-reg_receiver"/>
</dbReference>
<evidence type="ECO:0000256" key="1">
    <source>
        <dbReference type="ARBA" id="ARBA00022553"/>
    </source>
</evidence>
<dbReference type="PANTHER" id="PTHR44591">
    <property type="entry name" value="STRESS RESPONSE REGULATOR PROTEIN 1"/>
    <property type="match status" value="1"/>
</dbReference>
<keyword evidence="1 2" id="KW-0597">Phosphoprotein</keyword>
<dbReference type="Gene3D" id="3.40.50.2300">
    <property type="match status" value="1"/>
</dbReference>
<sequence length="166" mass="18507">MADFTSEITSAILLSEGFLLSRIASKCFGCVVDVFRTEAGGSMTAELDRRTVLVIDDDRILADTLAQILRLNGFQPVALYSGEEAIELVERLQPDIVLSDIRMSRVDGIEAAKRIRELHPECRVILFTAHPVSAAMRHMIHGLDFELLQRPLHPEEVLTALRNAPQ</sequence>
<evidence type="ECO:0000313" key="4">
    <source>
        <dbReference type="EMBL" id="XBH18425.1"/>
    </source>
</evidence>
<feature type="domain" description="Response regulatory" evidence="3">
    <location>
        <begin position="51"/>
        <end position="165"/>
    </location>
</feature>
<protein>
    <submittedName>
        <fullName evidence="4">Response regulator</fullName>
    </submittedName>
</protein>
<dbReference type="GO" id="GO:0000160">
    <property type="term" value="P:phosphorelay signal transduction system"/>
    <property type="evidence" value="ECO:0007669"/>
    <property type="project" value="InterPro"/>
</dbReference>
<evidence type="ECO:0000259" key="3">
    <source>
        <dbReference type="PROSITE" id="PS50110"/>
    </source>
</evidence>
<dbReference type="RefSeq" id="WP_348263650.1">
    <property type="nucleotide sequence ID" value="NZ_CP121196.1"/>
</dbReference>
<evidence type="ECO:0000256" key="2">
    <source>
        <dbReference type="PROSITE-ProRule" id="PRU00169"/>
    </source>
</evidence>
<dbReference type="InterPro" id="IPR050595">
    <property type="entry name" value="Bact_response_regulator"/>
</dbReference>
<name>A0AAU7DN02_9BACT</name>
<accession>A0AAU7DN02</accession>
<dbReference type="SUPFAM" id="SSF52172">
    <property type="entry name" value="CheY-like"/>
    <property type="match status" value="1"/>
</dbReference>
<gene>
    <name evidence="4" type="ORF">P8935_03605</name>
</gene>
<dbReference type="PANTHER" id="PTHR44591:SF3">
    <property type="entry name" value="RESPONSE REGULATORY DOMAIN-CONTAINING PROTEIN"/>
    <property type="match status" value="1"/>
</dbReference>
<dbReference type="SMART" id="SM00448">
    <property type="entry name" value="REC"/>
    <property type="match status" value="1"/>
</dbReference>
<proteinExistence type="predicted"/>
<dbReference type="Pfam" id="PF00072">
    <property type="entry name" value="Response_reg"/>
    <property type="match status" value="1"/>
</dbReference>
<reference evidence="4" key="1">
    <citation type="submission" date="2023-03" db="EMBL/GenBank/DDBJ databases">
        <title>Edaphobacter sp.</title>
        <authorList>
            <person name="Huber K.J."/>
            <person name="Papendorf J."/>
            <person name="Pilke C."/>
            <person name="Bunk B."/>
            <person name="Sproeer C."/>
            <person name="Pester M."/>
        </authorList>
    </citation>
    <scope>NUCLEOTIDE SEQUENCE</scope>
    <source>
        <strain evidence="4">DSM 110680</strain>
    </source>
</reference>
<organism evidence="4">
    <name type="scientific">Telmatobacter sp. DSM 110680</name>
    <dbReference type="NCBI Taxonomy" id="3036704"/>
    <lineage>
        <taxon>Bacteria</taxon>
        <taxon>Pseudomonadati</taxon>
        <taxon>Acidobacteriota</taxon>
        <taxon>Terriglobia</taxon>
        <taxon>Terriglobales</taxon>
        <taxon>Acidobacteriaceae</taxon>
        <taxon>Telmatobacter</taxon>
    </lineage>
</organism>
<dbReference type="InterPro" id="IPR011006">
    <property type="entry name" value="CheY-like_superfamily"/>
</dbReference>
<dbReference type="EMBL" id="CP121196">
    <property type="protein sequence ID" value="XBH18425.1"/>
    <property type="molecule type" value="Genomic_DNA"/>
</dbReference>
<dbReference type="AlphaFoldDB" id="A0AAU7DN02"/>
<dbReference type="PROSITE" id="PS50110">
    <property type="entry name" value="RESPONSE_REGULATORY"/>
    <property type="match status" value="1"/>
</dbReference>